<organism evidence="1 2">
    <name type="scientific">Paraglomus brasilianum</name>
    <dbReference type="NCBI Taxonomy" id="144538"/>
    <lineage>
        <taxon>Eukaryota</taxon>
        <taxon>Fungi</taxon>
        <taxon>Fungi incertae sedis</taxon>
        <taxon>Mucoromycota</taxon>
        <taxon>Glomeromycotina</taxon>
        <taxon>Glomeromycetes</taxon>
        <taxon>Paraglomerales</taxon>
        <taxon>Paraglomeraceae</taxon>
        <taxon>Paraglomus</taxon>
    </lineage>
</organism>
<evidence type="ECO:0000313" key="2">
    <source>
        <dbReference type="Proteomes" id="UP000789739"/>
    </source>
</evidence>
<accession>A0A9N8ZV39</accession>
<proteinExistence type="predicted"/>
<keyword evidence="2" id="KW-1185">Reference proteome</keyword>
<gene>
    <name evidence="1" type="ORF">PBRASI_LOCUS2980</name>
</gene>
<evidence type="ECO:0000313" key="1">
    <source>
        <dbReference type="EMBL" id="CAG8508397.1"/>
    </source>
</evidence>
<dbReference type="Proteomes" id="UP000789739">
    <property type="component" value="Unassembled WGS sequence"/>
</dbReference>
<comment type="caution">
    <text evidence="1">The sequence shown here is derived from an EMBL/GenBank/DDBJ whole genome shotgun (WGS) entry which is preliminary data.</text>
</comment>
<dbReference type="OrthoDB" id="2417504at2759"/>
<protein>
    <submittedName>
        <fullName evidence="1">6127_t:CDS:1</fullName>
    </submittedName>
</protein>
<dbReference type="AlphaFoldDB" id="A0A9N8ZV39"/>
<dbReference type="EMBL" id="CAJVPI010000252">
    <property type="protein sequence ID" value="CAG8508397.1"/>
    <property type="molecule type" value="Genomic_DNA"/>
</dbReference>
<name>A0A9N8ZV39_9GLOM</name>
<sequence>MAGYNQEAHVYENTASSSVSEISPNIYGSKPNQFSKIPNLYKLAEFYTDEDSAQSIVIQPSDLEKVCNLLAPGSYHSISDIGFERLAEVPIRLIGCYGNCEVIFKWLLQNNVMEESRCKESEQTSETVYNEKSTLDNGFYLLMLKPDLGLVILWSEERFYHDNNAVNLYQFLTRLTDHQVCLMSENDLKKFNWNLTSDSGKQTLDKSANLKIEEQKKEITVLIENGFEIQIPELFLYSQNLSKAYIIESTTLQSVAIMQDHNKSTMMSEKVDIFDSSCEFQQFWGPLVNENYYALSAPNLSMDGLIILIKDGLNQPELLEDYENQLKDLNDRTEKSISEYKEKVTEWAFSILQDNYSISEEKTKEAPLSSLEDSPELNTFYMQHKELCKQIKSMALTIDSKNWKLLKERFYYLSGLAQGGFDIFLDAQESRKIDEIKSTMQRVATFFMNQANPEEKCDQKSKEILEEAKKVAEKISDPGFITCLYNLQKLTSPDTVMEGIITVFVKEIQNWRSEFAEKLSKYLEENTNLKDNYKYFKRYTREKRHIIEDESAVLRTKLESLYFTGVKLVVTNLHKIPSDQYKLHYIIEIDDNEPSLCELKICGINLEKYKYGSEYVETFPHLRVLYIDREMYEIRQVIRY</sequence>
<reference evidence="1" key="1">
    <citation type="submission" date="2021-06" db="EMBL/GenBank/DDBJ databases">
        <authorList>
            <person name="Kallberg Y."/>
            <person name="Tangrot J."/>
            <person name="Rosling A."/>
        </authorList>
    </citation>
    <scope>NUCLEOTIDE SEQUENCE</scope>
    <source>
        <strain evidence="1">BR232B</strain>
    </source>
</reference>